<dbReference type="eggNOG" id="arCOG00684">
    <property type="taxonomic scope" value="Archaea"/>
</dbReference>
<protein>
    <recommendedName>
        <fullName evidence="2">Mobile element protein</fullName>
    </recommendedName>
</protein>
<dbReference type="HOGENOM" id="CLU_3075296_0_0_2"/>
<evidence type="ECO:0000313" key="1">
    <source>
        <dbReference type="EMBL" id="AAZ71445.1"/>
    </source>
</evidence>
<dbReference type="AlphaFoldDB" id="Q469J7"/>
<gene>
    <name evidence="1" type="ordered locus">Mbar_A2532</name>
</gene>
<dbReference type="KEGG" id="mba:Mbar_A2532"/>
<organism evidence="1">
    <name type="scientific">Methanosarcina barkeri (strain Fusaro / DSM 804)</name>
    <dbReference type="NCBI Taxonomy" id="269797"/>
    <lineage>
        <taxon>Archaea</taxon>
        <taxon>Methanobacteriati</taxon>
        <taxon>Methanobacteriota</taxon>
        <taxon>Stenosarchaea group</taxon>
        <taxon>Methanomicrobia</taxon>
        <taxon>Methanosarcinales</taxon>
        <taxon>Methanosarcinaceae</taxon>
        <taxon>Methanosarcina</taxon>
    </lineage>
</organism>
<proteinExistence type="predicted"/>
<dbReference type="EMBL" id="CP000099">
    <property type="protein sequence ID" value="AAZ71445.1"/>
    <property type="molecule type" value="Genomic_DNA"/>
</dbReference>
<dbReference type="PaxDb" id="269797-Mbar_A2532"/>
<name>Q469J7_METBF</name>
<evidence type="ECO:0008006" key="2">
    <source>
        <dbReference type="Google" id="ProtNLM"/>
    </source>
</evidence>
<accession>Q469J7</accession>
<sequence>MSLLLSYVTYVDTTNKELQFKELQLKDREWTYPDCRKKHDRYINSTINIKKFALIDQNLIGL</sequence>
<reference evidence="1" key="1">
    <citation type="submission" date="2006-06" db="EMBL/GenBank/DDBJ databases">
        <title>Complete sequence of chromosome 1 of Methanosarcina barkeri str. fusaro.</title>
        <authorList>
            <person name="Copeland A."/>
            <person name="Lucas S."/>
            <person name="Lapidus A."/>
            <person name="Barry K."/>
            <person name="Detter J.C."/>
            <person name="Glavina T."/>
            <person name="Hammon N."/>
            <person name="Israni S."/>
            <person name="Pitluck S."/>
            <person name="Goodwin L.A."/>
            <person name="Saunders E.H."/>
            <person name="Schmutz J."/>
            <person name="Larimer F."/>
            <person name="Land M."/>
            <person name="Anderson I."/>
            <person name="Richardson P."/>
        </authorList>
    </citation>
    <scope>NUCLEOTIDE SEQUENCE</scope>
    <source>
        <strain evidence="1">Fusaro</strain>
    </source>
</reference>